<name>A0A2B4SV61_STYPI</name>
<comment type="function">
    <text evidence="18">Coenzyme A-dependent lysophosphatidic acid acyltransferase that catalyzes the transfer of an acyl group on a lysophosphatidic acid. Functions preferentially with 1-oleoyl-lysophosphatidic acid followed by 1-palmitoyl-lysophosphatidic acid, 1-stearoyl-lysophosphatidic acid and 1-arachidonoyl-lysophosphatidic acid as lipid acceptor. Functions preferentially with arachidonoyl-CoA followed by oleoyl-CoA as acyl group donors. Functions in phosphatidic acid biosynthesis. May regulate the cellular storage of triacylglycerol through activation of the phospholipase PNPLA2. Involved in keratinocyte differentiation. Regulates lipid droplet fusion.</text>
</comment>
<evidence type="ECO:0000256" key="20">
    <source>
        <dbReference type="ARBA" id="ARBA00047543"/>
    </source>
</evidence>
<evidence type="ECO:0000256" key="14">
    <source>
        <dbReference type="ARBA" id="ARBA00036296"/>
    </source>
</evidence>
<keyword evidence="11" id="KW-0276">Fatty acid metabolism</keyword>
<proteinExistence type="inferred from homology"/>
<comment type="catalytic activity">
    <reaction evidence="21">
        <text>eicosanoyl-CoA + 1-(9Z-octadecenoyl)-sn-glycero-3-phosphate = 1-(9Z)-octadecenoyl-2-eicosanoyl-sn-glycero-3-phosphate + CoA</text>
        <dbReference type="Rhea" id="RHEA:37451"/>
        <dbReference type="ChEBI" id="CHEBI:57287"/>
        <dbReference type="ChEBI" id="CHEBI:57380"/>
        <dbReference type="ChEBI" id="CHEBI:74544"/>
        <dbReference type="ChEBI" id="CHEBI:74937"/>
    </reaction>
    <physiologicalReaction direction="left-to-right" evidence="21">
        <dbReference type="Rhea" id="RHEA:37452"/>
    </physiologicalReaction>
</comment>
<dbReference type="Pfam" id="PF00561">
    <property type="entry name" value="Abhydrolase_1"/>
    <property type="match status" value="1"/>
</dbReference>
<feature type="domain" description="AB hydrolase-1" evidence="25">
    <location>
        <begin position="86"/>
        <end position="308"/>
    </location>
</feature>
<evidence type="ECO:0000313" key="27">
    <source>
        <dbReference type="Proteomes" id="UP000225706"/>
    </source>
</evidence>
<comment type="subcellular location">
    <subcellularLocation>
        <location evidence="3">Cytoplasm</location>
    </subcellularLocation>
    <subcellularLocation>
        <location evidence="4">Lipid droplet</location>
    </subcellularLocation>
</comment>
<comment type="catalytic activity">
    <reaction evidence="2">
        <text>1-(9Z-octadecenoyl)-sn-glycero-3-phosphate + hexadecanoyl-CoA = 1-(9Z)-octadecenoyl-2-hexadecanoyl-sn-glycero-3-phosphate + CoA</text>
        <dbReference type="Rhea" id="RHEA:37143"/>
        <dbReference type="ChEBI" id="CHEBI:57287"/>
        <dbReference type="ChEBI" id="CHEBI:57379"/>
        <dbReference type="ChEBI" id="CHEBI:74544"/>
        <dbReference type="ChEBI" id="CHEBI:74551"/>
    </reaction>
    <physiologicalReaction direction="left-to-right" evidence="2">
        <dbReference type="Rhea" id="RHEA:37144"/>
    </physiologicalReaction>
</comment>
<comment type="catalytic activity">
    <reaction evidence="22">
        <text>1-(5Z,8Z,11Z,14Z-eicosatetraenoyl)-sn-glycero-3-phosphate + (9Z)-octadecenoyl-CoA = 1-(5Z,8Z,11Z,14Z)-eicosatetraenoyl-2-(9Z)-octadecenoyl-sn-glycero-3-phosphate + CoA</text>
        <dbReference type="Rhea" id="RHEA:37455"/>
        <dbReference type="ChEBI" id="CHEBI:57287"/>
        <dbReference type="ChEBI" id="CHEBI:57387"/>
        <dbReference type="ChEBI" id="CHEBI:74938"/>
        <dbReference type="ChEBI" id="CHEBI:74941"/>
    </reaction>
    <physiologicalReaction direction="left-to-right" evidence="22">
        <dbReference type="Rhea" id="RHEA:37456"/>
    </physiologicalReaction>
</comment>
<dbReference type="GO" id="GO:0052689">
    <property type="term" value="F:carboxylic ester hydrolase activity"/>
    <property type="evidence" value="ECO:0007669"/>
    <property type="project" value="TreeGrafter"/>
</dbReference>
<dbReference type="Proteomes" id="UP000225706">
    <property type="component" value="Unassembled WGS sequence"/>
</dbReference>
<comment type="catalytic activity">
    <reaction evidence="20">
        <text>1-octadecanoyl-sn-glycero-3-phosphate + (9Z)-octadecenoyl-CoA = 1-octadecanoyl-2-(9Z-octadecenoyl)-sn-glycero-3-phosphate + CoA</text>
        <dbReference type="Rhea" id="RHEA:37163"/>
        <dbReference type="ChEBI" id="CHEBI:57287"/>
        <dbReference type="ChEBI" id="CHEBI:57387"/>
        <dbReference type="ChEBI" id="CHEBI:74560"/>
        <dbReference type="ChEBI" id="CHEBI:74565"/>
    </reaction>
    <physiologicalReaction direction="left-to-right" evidence="20">
        <dbReference type="Rhea" id="RHEA:37164"/>
    </physiologicalReaction>
</comment>
<keyword evidence="6" id="KW-0963">Cytoplasm</keyword>
<comment type="caution">
    <text evidence="26">The sequence shown here is derived from an EMBL/GenBank/DDBJ whole genome shotgun (WGS) entry which is preliminary data.</text>
</comment>
<dbReference type="SUPFAM" id="SSF53474">
    <property type="entry name" value="alpha/beta-Hydrolases"/>
    <property type="match status" value="1"/>
</dbReference>
<evidence type="ECO:0000256" key="3">
    <source>
        <dbReference type="ARBA" id="ARBA00004496"/>
    </source>
</evidence>
<dbReference type="GO" id="GO:0006631">
    <property type="term" value="P:fatty acid metabolic process"/>
    <property type="evidence" value="ECO:0007669"/>
    <property type="project" value="UniProtKB-KW"/>
</dbReference>
<comment type="catalytic activity">
    <reaction evidence="24">
        <text>1-(9Z-octadecenoyl)-sn-glycero-3-phosphate + (9Z)-octadecenoyl-CoA = 1,2-di-(9Z-octadecenoyl)-sn-glycero-3-phosphate + CoA</text>
        <dbReference type="Rhea" id="RHEA:37131"/>
        <dbReference type="ChEBI" id="CHEBI:57287"/>
        <dbReference type="ChEBI" id="CHEBI:57387"/>
        <dbReference type="ChEBI" id="CHEBI:74544"/>
        <dbReference type="ChEBI" id="CHEBI:74546"/>
    </reaction>
    <physiologicalReaction direction="left-to-right" evidence="24">
        <dbReference type="Rhea" id="RHEA:37132"/>
    </physiologicalReaction>
</comment>
<evidence type="ECO:0000256" key="7">
    <source>
        <dbReference type="ARBA" id="ARBA00022516"/>
    </source>
</evidence>
<evidence type="ECO:0000256" key="2">
    <source>
        <dbReference type="ARBA" id="ARBA00000816"/>
    </source>
</evidence>
<gene>
    <name evidence="26" type="primary">ABHD4</name>
    <name evidence="26" type="ORF">AWC38_SpisGene2930</name>
</gene>
<evidence type="ECO:0000256" key="15">
    <source>
        <dbReference type="ARBA" id="ARBA00038097"/>
    </source>
</evidence>
<evidence type="ECO:0000256" key="17">
    <source>
        <dbReference type="ARBA" id="ARBA00042413"/>
    </source>
</evidence>
<dbReference type="GO" id="GO:0005811">
    <property type="term" value="C:lipid droplet"/>
    <property type="evidence" value="ECO:0007669"/>
    <property type="project" value="UniProtKB-SubCell"/>
</dbReference>
<evidence type="ECO:0000256" key="16">
    <source>
        <dbReference type="ARBA" id="ARBA00040731"/>
    </source>
</evidence>
<evidence type="ECO:0000256" key="6">
    <source>
        <dbReference type="ARBA" id="ARBA00022490"/>
    </source>
</evidence>
<evidence type="ECO:0000256" key="5">
    <source>
        <dbReference type="ARBA" id="ARBA00013211"/>
    </source>
</evidence>
<keyword evidence="8" id="KW-0551">Lipid droplet</keyword>
<dbReference type="InterPro" id="IPR000073">
    <property type="entry name" value="AB_hydrolase_1"/>
</dbReference>
<dbReference type="GO" id="GO:0005739">
    <property type="term" value="C:mitochondrion"/>
    <property type="evidence" value="ECO:0007669"/>
    <property type="project" value="TreeGrafter"/>
</dbReference>
<comment type="catalytic activity">
    <reaction evidence="23">
        <text>1-(9Z-octadecenoyl)-sn-glycero-3-phosphate + (5Z,8Z,11Z,14Z)-eicosatetraenoyl-CoA = 1-(9Z)-octadecenoyl-2-(5Z,8Z,11Z,14Z)-eicosatetraenoyl-sn-glycero-3-phosphate + CoA</text>
        <dbReference type="Rhea" id="RHEA:37443"/>
        <dbReference type="ChEBI" id="CHEBI:57287"/>
        <dbReference type="ChEBI" id="CHEBI:57368"/>
        <dbReference type="ChEBI" id="CHEBI:74544"/>
        <dbReference type="ChEBI" id="CHEBI:74928"/>
    </reaction>
    <physiologicalReaction direction="left-to-right" evidence="23">
        <dbReference type="Rhea" id="RHEA:37444"/>
    </physiologicalReaction>
</comment>
<evidence type="ECO:0000256" key="1">
    <source>
        <dbReference type="ARBA" id="ARBA00000300"/>
    </source>
</evidence>
<dbReference type="STRING" id="50429.A0A2B4SV61"/>
<keyword evidence="12" id="KW-0443">Lipid metabolism</keyword>
<dbReference type="GO" id="GO:0006654">
    <property type="term" value="P:phosphatidic acid biosynthetic process"/>
    <property type="evidence" value="ECO:0007669"/>
    <property type="project" value="TreeGrafter"/>
</dbReference>
<dbReference type="GO" id="GO:0055088">
    <property type="term" value="P:lipid homeostasis"/>
    <property type="evidence" value="ECO:0007669"/>
    <property type="project" value="TreeGrafter"/>
</dbReference>
<keyword evidence="26" id="KW-0378">Hydrolase</keyword>
<evidence type="ECO:0000256" key="18">
    <source>
        <dbReference type="ARBA" id="ARBA00045357"/>
    </source>
</evidence>
<dbReference type="AlphaFoldDB" id="A0A2B4SV61"/>
<evidence type="ECO:0000259" key="25">
    <source>
        <dbReference type="Pfam" id="PF00561"/>
    </source>
</evidence>
<keyword evidence="13" id="KW-0012">Acyltransferase</keyword>
<dbReference type="PANTHER" id="PTHR42886">
    <property type="entry name" value="RE40534P-RELATED"/>
    <property type="match status" value="1"/>
</dbReference>
<dbReference type="InterPro" id="IPR029058">
    <property type="entry name" value="AB_hydrolase_fold"/>
</dbReference>
<dbReference type="EMBL" id="LSMT01000025">
    <property type="protein sequence ID" value="PFX32295.1"/>
    <property type="molecule type" value="Genomic_DNA"/>
</dbReference>
<dbReference type="OrthoDB" id="7457040at2759"/>
<organism evidence="26 27">
    <name type="scientific">Stylophora pistillata</name>
    <name type="common">Smooth cauliflower coral</name>
    <dbReference type="NCBI Taxonomy" id="50429"/>
    <lineage>
        <taxon>Eukaryota</taxon>
        <taxon>Metazoa</taxon>
        <taxon>Cnidaria</taxon>
        <taxon>Anthozoa</taxon>
        <taxon>Hexacorallia</taxon>
        <taxon>Scleractinia</taxon>
        <taxon>Astrocoeniina</taxon>
        <taxon>Pocilloporidae</taxon>
        <taxon>Stylophora</taxon>
    </lineage>
</organism>
<evidence type="ECO:0000256" key="23">
    <source>
        <dbReference type="ARBA" id="ARBA00048770"/>
    </source>
</evidence>
<keyword evidence="7" id="KW-0444">Lipid biosynthesis</keyword>
<comment type="similarity">
    <text evidence="15">Belongs to the peptidase S33 family. ABHD4/ABHD5 subfamily.</text>
</comment>
<evidence type="ECO:0000313" key="26">
    <source>
        <dbReference type="EMBL" id="PFX32295.1"/>
    </source>
</evidence>
<evidence type="ECO:0000256" key="10">
    <source>
        <dbReference type="ARBA" id="ARBA00022782"/>
    </source>
</evidence>
<comment type="catalytic activity">
    <reaction evidence="14">
        <text>1-(9Z-octadecenoyl)-sn-glycero-3-phosphate + octadecanoyl-CoA = 1-(9Z-octadecenoyl)-2-octadecanoyl-sn-glycero-3-phosphate + CoA</text>
        <dbReference type="Rhea" id="RHEA:37147"/>
        <dbReference type="ChEBI" id="CHEBI:57287"/>
        <dbReference type="ChEBI" id="CHEBI:57394"/>
        <dbReference type="ChEBI" id="CHEBI:74544"/>
        <dbReference type="ChEBI" id="CHEBI:74552"/>
    </reaction>
    <physiologicalReaction direction="left-to-right" evidence="14">
        <dbReference type="Rhea" id="RHEA:37148"/>
    </physiologicalReaction>
</comment>
<keyword evidence="10" id="KW-0221">Differentiation</keyword>
<accession>A0A2B4SV61</accession>
<dbReference type="PRINTS" id="PR00111">
    <property type="entry name" value="ABHYDROLASE"/>
</dbReference>
<protein>
    <recommendedName>
        <fullName evidence="16">1-acylglycerol-3-phosphate O-acyltransferase ABHD5</fullName>
        <ecNumber evidence="5">2.3.1.51</ecNumber>
    </recommendedName>
    <alternativeName>
        <fullName evidence="17">Abhydrolase domain-containing protein 5</fullName>
    </alternativeName>
</protein>
<evidence type="ECO:0000256" key="8">
    <source>
        <dbReference type="ARBA" id="ARBA00022677"/>
    </source>
</evidence>
<comment type="catalytic activity">
    <reaction evidence="19">
        <text>1-hexadecanoyl-sn-glycero-3-phosphate + (9Z)-octadecenoyl-CoA = 1-hexadecanoyl-2-(9Z-octadecenoyl)-sn-glycero-3-phosphate + CoA</text>
        <dbReference type="Rhea" id="RHEA:33187"/>
        <dbReference type="ChEBI" id="CHEBI:57287"/>
        <dbReference type="ChEBI" id="CHEBI:57387"/>
        <dbReference type="ChEBI" id="CHEBI:57518"/>
        <dbReference type="ChEBI" id="CHEBI:64839"/>
    </reaction>
    <physiologicalReaction direction="left-to-right" evidence="19">
        <dbReference type="Rhea" id="RHEA:33188"/>
    </physiologicalReaction>
</comment>
<evidence type="ECO:0000256" key="13">
    <source>
        <dbReference type="ARBA" id="ARBA00023315"/>
    </source>
</evidence>
<dbReference type="PANTHER" id="PTHR42886:SF29">
    <property type="entry name" value="PUMMELIG, ISOFORM A"/>
    <property type="match status" value="1"/>
</dbReference>
<keyword evidence="9" id="KW-0808">Transferase</keyword>
<dbReference type="FunFam" id="3.40.50.1820:FF:000019">
    <property type="entry name" value="1-acylglycerol-3-phosphate O-acyltransferase ABHD5"/>
    <property type="match status" value="1"/>
</dbReference>
<evidence type="ECO:0000256" key="19">
    <source>
        <dbReference type="ARBA" id="ARBA00047525"/>
    </source>
</evidence>
<keyword evidence="27" id="KW-1185">Reference proteome</keyword>
<dbReference type="GO" id="GO:0003841">
    <property type="term" value="F:1-acylglycerol-3-phosphate O-acyltransferase activity"/>
    <property type="evidence" value="ECO:0007669"/>
    <property type="project" value="UniProtKB-EC"/>
</dbReference>
<dbReference type="GO" id="GO:0030154">
    <property type="term" value="P:cell differentiation"/>
    <property type="evidence" value="ECO:0007669"/>
    <property type="project" value="UniProtKB-KW"/>
</dbReference>
<dbReference type="Gene3D" id="3.40.50.1820">
    <property type="entry name" value="alpha/beta hydrolase"/>
    <property type="match status" value="1"/>
</dbReference>
<sequence length="363" mass="41376">MATAITEDIRGDNNRSVVASSVELERSRCWFQRRCSWRPTSERLLEVAESRIWKFVKSRYEGKYVPVEKDEKIWTLKFNPNATKAPLVMIHGFGGGAGLWAMNIDALAKHRTVYAIDVLGFGRSSRPQLSGDPQEAEEQFVKSIEQWRQEIGIEKFVLLGHSFGGFLASSYALKHPSRVQHLILADSWGYSEKPEKLQYNIPTWVKIVATLIRPFNPLAGLRAAGPWGPSLVQKFRPDLQGKFAGLLEDDTIFNYIYHCNAQKPSGETAFKRMSEMYGWAKYPMIHRIGEMDKNIPMTMIHGSESWIDCSPSYQIKNSRSGYVDIQVITHAGHHVYADQPWAFNQAVNKVCHREDKLITVTIN</sequence>
<evidence type="ECO:0000256" key="22">
    <source>
        <dbReference type="ARBA" id="ARBA00048632"/>
    </source>
</evidence>
<evidence type="ECO:0000256" key="11">
    <source>
        <dbReference type="ARBA" id="ARBA00022832"/>
    </source>
</evidence>
<reference evidence="27" key="1">
    <citation type="journal article" date="2017" name="bioRxiv">
        <title>Comparative analysis of the genomes of Stylophora pistillata and Acropora digitifera provides evidence for extensive differences between species of corals.</title>
        <authorList>
            <person name="Voolstra C.R."/>
            <person name="Li Y."/>
            <person name="Liew Y.J."/>
            <person name="Baumgarten S."/>
            <person name="Zoccola D."/>
            <person name="Flot J.-F."/>
            <person name="Tambutte S."/>
            <person name="Allemand D."/>
            <person name="Aranda M."/>
        </authorList>
    </citation>
    <scope>NUCLEOTIDE SEQUENCE [LARGE SCALE GENOMIC DNA]</scope>
</reference>
<evidence type="ECO:0000256" key="9">
    <source>
        <dbReference type="ARBA" id="ARBA00022679"/>
    </source>
</evidence>
<evidence type="ECO:0000256" key="4">
    <source>
        <dbReference type="ARBA" id="ARBA00004502"/>
    </source>
</evidence>
<evidence type="ECO:0000256" key="24">
    <source>
        <dbReference type="ARBA" id="ARBA00049561"/>
    </source>
</evidence>
<evidence type="ECO:0000256" key="21">
    <source>
        <dbReference type="ARBA" id="ARBA00047849"/>
    </source>
</evidence>
<dbReference type="EC" id="2.3.1.51" evidence="5"/>
<evidence type="ECO:0000256" key="12">
    <source>
        <dbReference type="ARBA" id="ARBA00023098"/>
    </source>
</evidence>
<comment type="catalytic activity">
    <reaction evidence="1">
        <text>a 1-acyl-sn-glycero-3-phosphate + an acyl-CoA = a 1,2-diacyl-sn-glycero-3-phosphate + CoA</text>
        <dbReference type="Rhea" id="RHEA:19709"/>
        <dbReference type="ChEBI" id="CHEBI:57287"/>
        <dbReference type="ChEBI" id="CHEBI:57970"/>
        <dbReference type="ChEBI" id="CHEBI:58342"/>
        <dbReference type="ChEBI" id="CHEBI:58608"/>
        <dbReference type="EC" id="2.3.1.51"/>
    </reaction>
    <physiologicalReaction direction="left-to-right" evidence="1">
        <dbReference type="Rhea" id="RHEA:19710"/>
    </physiologicalReaction>
</comment>